<protein>
    <submittedName>
        <fullName evidence="9">Myomesin-3 isoform X1</fullName>
    </submittedName>
</protein>
<evidence type="ECO:0000313" key="8">
    <source>
        <dbReference type="Proteomes" id="UP001190640"/>
    </source>
</evidence>
<feature type="region of interest" description="Disordered" evidence="5">
    <location>
        <begin position="1"/>
        <end position="63"/>
    </location>
</feature>
<dbReference type="CDD" id="cd00063">
    <property type="entry name" value="FN3"/>
    <property type="match status" value="5"/>
</dbReference>
<dbReference type="InterPro" id="IPR036179">
    <property type="entry name" value="Ig-like_dom_sf"/>
</dbReference>
<dbReference type="InterPro" id="IPR036116">
    <property type="entry name" value="FN3_sf"/>
</dbReference>
<dbReference type="PANTHER" id="PTHR13817">
    <property type="entry name" value="TITIN"/>
    <property type="match status" value="1"/>
</dbReference>
<dbReference type="SUPFAM" id="SSF49265">
    <property type="entry name" value="Fibronectin type III"/>
    <property type="match status" value="3"/>
</dbReference>
<evidence type="ECO:0000256" key="2">
    <source>
        <dbReference type="ARBA" id="ARBA00022490"/>
    </source>
</evidence>
<dbReference type="FunFam" id="2.60.40.10:FF:000192">
    <property type="entry name" value="Myomesin 1"/>
    <property type="match status" value="1"/>
</dbReference>
<proteinExistence type="predicted"/>
<dbReference type="FunFam" id="2.60.40.10:FF:000029">
    <property type="entry name" value="Myomesin 1"/>
    <property type="match status" value="3"/>
</dbReference>
<dbReference type="PROSITE" id="PS50835">
    <property type="entry name" value="IG_LIKE"/>
    <property type="match status" value="4"/>
</dbReference>
<dbReference type="GeneID" id="129343524"/>
<keyword evidence="3" id="KW-0677">Repeat</keyword>
<sequence>MRGRHLQVNTSVQKISKRRENSPESPVMETRTLFHHREEEQKEERHRTLQMTSATRKTKFRSSEEEEGFTLSDLSIASALALTSEVSWESKIRQEAAILEIEKRGQKRVRFGNEMEKLEKDVIRNCRFLRVRADKKALRRKAEAKAQREKEVMELLSCRAPMFWIPLRAHAVWEHMSVKLECTVLASPLPEVTWYKNGVRIDPRLAPAGKYRAKNEFGMLTLDISRCSLDDSAEYSVVVKNPYGEAYSFATVLVRKYYGKVSGFDSEIYKRTLMRQDADFASTLKPVFTREKEPFTLFCSFTSDLQEHQRDIRWFRDGELLKDSDRQQIKCGDRDASLTVSGAYKEDEGFYSICIPTQYGDSEQRAYVFVRDAAAVTAGAPGSPLNVQCHDVNKNSLVLSWVTPSDNGGSPVLGYYIERCEVGTDEWVLCNDKPVKICRSPVVGLTEGKTYQFRVKAVNRAGISNPSKASDPVTMVDPNESKRVMNIPYDDGMRTITVTKDELEPEVKIPLPPTNVHASEVREDYIVLSWDEPDPRGKEPLSYYVEKSVAGTDSWQMANLDIPVNSTTFALFDLDKGKSYCFRVRSVNKYGVSEPSMPSEPISLGEKIAPLPPPSQVLTFRDTNTSVVVQWSKPKEGQEQPLGYYVYCREVGTEEWETVNNKPLQCHKFTVPGLKTGKEYVFCVKSVNEAGVGDSSPESDTILVRQAISCPSPPRGFALLNCGKDNMTIGWKPPKRKGGTTILGYFLDQHNVSEIDWHEINLKPIAQRVYTVTNLDQGHFYEFRGYAMNVVGVGKVSEPSDLFKCEEWTMPEPGPPYDVRCTEVRDTSLMLHWEPPLYTGAGPVTGYFVDACEEGSDTWEQLNKQPISDTYMKLSDLETGKCFIFRVRAQNKAGVGPPSLPSDPVVVKTKPGTKEIEVGVDEEGFIYLAFEAPEVVDTSEFIWSKDYEGPPKPDRVEIVDKDDKSKLILKYGTERDLGTYSVEVTDTDEDISASHVLTEEELDKLRKISHEIRNPLIELISGWNIEVLEKGEVRLWLEVEKLSPEAELHLIFNGKELLSTPGHKINFDRAKGLVELIIEDFCEDDKGTYTAQLKDGKATNQFTLALVGDDFDKLKAEADAKKREWKRKHGPHFIEQLQWKVTEECEVLLTCKAANMKKETTFKWFMDNKARSDGQYEPKTGAGILNIKKITKADKGIYKAVVSDDRGQDTTQLDLTKEAFDDILKELARISVLAASPLKVQPTVEGIKIYSEVKYYTDAMKATWYHNDKRLESGDRRKTGTTMDQIWVHILDPKESDKGKYTLELFDGQESRKLSTDLSGKAFDDALAEHQRLKQAAVVEEHRAKVVRGLPDVATIMESKTLCLTCIISGDPYPEITWYKNEKVITFKDRYKMEVKGTVITITIENVSSEDTGKFSIHVKNKWGSETGRVTVSVYKHGEEPAELRDEQPLI</sequence>
<evidence type="ECO:0000256" key="5">
    <source>
        <dbReference type="SAM" id="MobiDB-lite"/>
    </source>
</evidence>
<dbReference type="PRINTS" id="PR00014">
    <property type="entry name" value="FNTYPEIII"/>
</dbReference>
<dbReference type="SMART" id="SM00060">
    <property type="entry name" value="FN3"/>
    <property type="match status" value="5"/>
</dbReference>
<dbReference type="PANTHER" id="PTHR13817:SF89">
    <property type="entry name" value="MYOMESIN-3"/>
    <property type="match status" value="1"/>
</dbReference>
<dbReference type="Proteomes" id="UP001190640">
    <property type="component" value="Chromosome 15"/>
</dbReference>
<dbReference type="InterPro" id="IPR013098">
    <property type="entry name" value="Ig_I-set"/>
</dbReference>
<feature type="compositionally biased region" description="Basic and acidic residues" evidence="5">
    <location>
        <begin position="35"/>
        <end position="47"/>
    </location>
</feature>
<evidence type="ECO:0000259" key="7">
    <source>
        <dbReference type="PROSITE" id="PS50853"/>
    </source>
</evidence>
<dbReference type="GO" id="GO:0045214">
    <property type="term" value="P:sarcomere organization"/>
    <property type="evidence" value="ECO:0007669"/>
    <property type="project" value="TreeGrafter"/>
</dbReference>
<keyword evidence="8" id="KW-1185">Reference proteome</keyword>
<dbReference type="FunFam" id="2.60.40.10:FF:001351">
    <property type="entry name" value="Myomesin 3"/>
    <property type="match status" value="1"/>
</dbReference>
<dbReference type="FunFam" id="2.60.40.10:FF:000347">
    <property type="entry name" value="Neuronal cell adhesion molecule"/>
    <property type="match status" value="1"/>
</dbReference>
<evidence type="ECO:0000259" key="6">
    <source>
        <dbReference type="PROSITE" id="PS50835"/>
    </source>
</evidence>
<dbReference type="SUPFAM" id="SSF48726">
    <property type="entry name" value="Immunoglobulin"/>
    <property type="match status" value="6"/>
</dbReference>
<feature type="domain" description="Fibronectin type-III" evidence="7">
    <location>
        <begin position="815"/>
        <end position="912"/>
    </location>
</feature>
<dbReference type="InterPro" id="IPR003598">
    <property type="entry name" value="Ig_sub2"/>
</dbReference>
<dbReference type="FunFam" id="2.60.40.10:FF:000745">
    <property type="entry name" value="Myomesin 3"/>
    <property type="match status" value="1"/>
</dbReference>
<feature type="domain" description="Ig-like" evidence="6">
    <location>
        <begin position="1131"/>
        <end position="1216"/>
    </location>
</feature>
<dbReference type="SMART" id="SM00409">
    <property type="entry name" value="IG"/>
    <property type="match status" value="4"/>
</dbReference>
<dbReference type="FunFam" id="2.60.40.10:FF:000821">
    <property type="entry name" value="Myomesin 3"/>
    <property type="match status" value="1"/>
</dbReference>
<feature type="domain" description="Fibronectin type-III" evidence="7">
    <location>
        <begin position="713"/>
        <end position="808"/>
    </location>
</feature>
<comment type="subcellular location">
    <subcellularLocation>
        <location evidence="1">Cytoplasm</location>
    </subcellularLocation>
</comment>
<dbReference type="InterPro" id="IPR003599">
    <property type="entry name" value="Ig_sub"/>
</dbReference>
<dbReference type="FunFam" id="2.60.40.10:FF:000233">
    <property type="entry name" value="Myomesin 1"/>
    <property type="match status" value="1"/>
</dbReference>
<feature type="domain" description="Ig-like" evidence="6">
    <location>
        <begin position="278"/>
        <end position="352"/>
    </location>
</feature>
<keyword evidence="2" id="KW-0963">Cytoplasm</keyword>
<dbReference type="InterPro" id="IPR050964">
    <property type="entry name" value="Striated_Muscle_Regulatory"/>
</dbReference>
<feature type="domain" description="Ig-like" evidence="6">
    <location>
        <begin position="1344"/>
        <end position="1433"/>
    </location>
</feature>
<dbReference type="InterPro" id="IPR003961">
    <property type="entry name" value="FN3_dom"/>
</dbReference>
<evidence type="ECO:0000256" key="1">
    <source>
        <dbReference type="ARBA" id="ARBA00004496"/>
    </source>
</evidence>
<dbReference type="Gene3D" id="2.60.40.10">
    <property type="entry name" value="Immunoglobulins"/>
    <property type="match status" value="12"/>
</dbReference>
<evidence type="ECO:0000313" key="9">
    <source>
        <dbReference type="RefSeq" id="XP_054855754.1"/>
    </source>
</evidence>
<dbReference type="SMART" id="SM00408">
    <property type="entry name" value="IGc2"/>
    <property type="match status" value="3"/>
</dbReference>
<dbReference type="InterPro" id="IPR013783">
    <property type="entry name" value="Ig-like_fold"/>
</dbReference>
<dbReference type="RefSeq" id="XP_054855754.1">
    <property type="nucleotide sequence ID" value="XM_054999779.1"/>
</dbReference>
<dbReference type="CTD" id="127294"/>
<accession>A0AA97LHN3</accession>
<feature type="domain" description="Fibronectin type-III" evidence="7">
    <location>
        <begin position="512"/>
        <end position="607"/>
    </location>
</feature>
<dbReference type="PROSITE" id="PS50853">
    <property type="entry name" value="FN3"/>
    <property type="match status" value="5"/>
</dbReference>
<name>A0AA97LHN3_EUBMA</name>
<organism evidence="8 9">
    <name type="scientific">Eublepharis macularius</name>
    <name type="common">Leopard gecko</name>
    <name type="synonym">Cyrtodactylus macularius</name>
    <dbReference type="NCBI Taxonomy" id="481883"/>
    <lineage>
        <taxon>Eukaryota</taxon>
        <taxon>Metazoa</taxon>
        <taxon>Chordata</taxon>
        <taxon>Craniata</taxon>
        <taxon>Vertebrata</taxon>
        <taxon>Euteleostomi</taxon>
        <taxon>Lepidosauria</taxon>
        <taxon>Squamata</taxon>
        <taxon>Bifurcata</taxon>
        <taxon>Gekkota</taxon>
        <taxon>Eublepharidae</taxon>
        <taxon>Eublepharinae</taxon>
        <taxon>Eublepharis</taxon>
    </lineage>
</organism>
<reference evidence="9" key="1">
    <citation type="submission" date="2025-08" db="UniProtKB">
        <authorList>
            <consortium name="RefSeq"/>
        </authorList>
    </citation>
    <scope>IDENTIFICATION</scope>
    <source>
        <tissue evidence="9">Blood</tissue>
    </source>
</reference>
<evidence type="ECO:0000256" key="3">
    <source>
        <dbReference type="ARBA" id="ARBA00022737"/>
    </source>
</evidence>
<dbReference type="FunFam" id="2.60.40.10:FF:000197">
    <property type="entry name" value="Myomesin 1"/>
    <property type="match status" value="1"/>
</dbReference>
<feature type="domain" description="Fibronectin type-III" evidence="7">
    <location>
        <begin position="613"/>
        <end position="707"/>
    </location>
</feature>
<evidence type="ECO:0000256" key="4">
    <source>
        <dbReference type="ARBA" id="ARBA00023319"/>
    </source>
</evidence>
<dbReference type="KEGG" id="emc:129343524"/>
<feature type="domain" description="Ig-like" evidence="6">
    <location>
        <begin position="161"/>
        <end position="255"/>
    </location>
</feature>
<dbReference type="InterPro" id="IPR007110">
    <property type="entry name" value="Ig-like_dom"/>
</dbReference>
<gene>
    <name evidence="9" type="primary">MYOM3</name>
</gene>
<keyword evidence="4" id="KW-0393">Immunoglobulin domain</keyword>
<dbReference type="FunFam" id="2.60.40.10:FF:000134">
    <property type="entry name" value="Myomesin 1"/>
    <property type="match status" value="1"/>
</dbReference>
<dbReference type="GO" id="GO:0031430">
    <property type="term" value="C:M band"/>
    <property type="evidence" value="ECO:0007669"/>
    <property type="project" value="TreeGrafter"/>
</dbReference>
<dbReference type="Pfam" id="PF07679">
    <property type="entry name" value="I-set"/>
    <property type="match status" value="4"/>
</dbReference>
<feature type="domain" description="Fibronectin type-III" evidence="7">
    <location>
        <begin position="383"/>
        <end position="479"/>
    </location>
</feature>
<dbReference type="Pfam" id="PF00041">
    <property type="entry name" value="fn3"/>
    <property type="match status" value="5"/>
</dbReference>
<dbReference type="FunFam" id="2.60.40.10:FF:004830">
    <property type="match status" value="1"/>
</dbReference>